<proteinExistence type="inferred from homology"/>
<feature type="domain" description="Gfo/Idh/MocA-like oxidoreductase N-terminal" evidence="5">
    <location>
        <begin position="6"/>
        <end position="123"/>
    </location>
</feature>
<dbReference type="EMBL" id="VIFY01000374">
    <property type="protein sequence ID" value="TQB67525.1"/>
    <property type="molecule type" value="Genomic_DNA"/>
</dbReference>
<evidence type="ECO:0000313" key="7">
    <source>
        <dbReference type="EMBL" id="TQB67525.1"/>
    </source>
</evidence>
<evidence type="ECO:0000259" key="5">
    <source>
        <dbReference type="Pfam" id="PF01408"/>
    </source>
</evidence>
<dbReference type="InterPro" id="IPR055170">
    <property type="entry name" value="GFO_IDH_MocA-like_dom"/>
</dbReference>
<dbReference type="InterPro" id="IPR001515">
    <property type="entry name" value="Ribosomal_eL32"/>
</dbReference>
<gene>
    <name evidence="7" type="ORF">MPDQ_005343</name>
</gene>
<accession>A0A507QKF0</accession>
<dbReference type="CDD" id="cd00513">
    <property type="entry name" value="Ribosomal_L32_L32e"/>
    <property type="match status" value="1"/>
</dbReference>
<organism evidence="7 8">
    <name type="scientific">Monascus purpureus</name>
    <name type="common">Red mold</name>
    <name type="synonym">Monascus anka</name>
    <dbReference type="NCBI Taxonomy" id="5098"/>
    <lineage>
        <taxon>Eukaryota</taxon>
        <taxon>Fungi</taxon>
        <taxon>Dikarya</taxon>
        <taxon>Ascomycota</taxon>
        <taxon>Pezizomycotina</taxon>
        <taxon>Eurotiomycetes</taxon>
        <taxon>Eurotiomycetidae</taxon>
        <taxon>Eurotiales</taxon>
        <taxon>Aspergillaceae</taxon>
        <taxon>Monascus</taxon>
    </lineage>
</organism>
<dbReference type="PANTHER" id="PTHR23413:SF1">
    <property type="entry name" value="RIBOSOMAL PROTEIN L32"/>
    <property type="match status" value="1"/>
</dbReference>
<dbReference type="SUPFAM" id="SSF51735">
    <property type="entry name" value="NAD(P)-binding Rossmann-fold domains"/>
    <property type="match status" value="1"/>
</dbReference>
<name>A0A507QKF0_MONPU</name>
<dbReference type="STRING" id="5098.A0A507QKF0"/>
<keyword evidence="3" id="KW-0689">Ribosomal protein</keyword>
<sequence length="496" mass="54528">MPSPVGVAIVGSGIFAREQHLPAVQETDDLQLKAIYSRSLKSAQDLAQSALGTVDLYAEDAGAGKHYSNLLAREDIGAVIIALPILVQPEFIKKALLAGKHVLSEKPIAKDLATAQDLVKWYQANVDTSTVSWAVAENYRYFRKFLYTAEQVQKLGAVKNFRVINHTMVKTDFKYYQTSWRKVPEYQGGFLLDGGIHLVAGLRLILGSDDPIATLSAHTCLLQEYLPPKDTVDAILKTKSGATGVFSASYGSPFQDFAFEFDCEGGVVQLGMDGVLVNGDFHDVPFDGKGVVQEVAGFAASIANKSPVDKRQSPEEALADLEVLELMLRQRALSLSGRPKQPDFLISTSRQLSNAQPARPYEAGKMATAKTHIPIVKKRTKRFNRHQSDRFKCLSSSWRKPKGIDNAVRRRFKGTIAMPSIGYGSNKKTRHMMPSGHKAFLVHNPKDVELLLMHNRTYAAEIAHAVSSRKRVDILAKAKALGVKVTNPKGRVTTEA</sequence>
<dbReference type="AlphaFoldDB" id="A0A507QKF0"/>
<dbReference type="Pfam" id="PF22725">
    <property type="entry name" value="GFO_IDH_MocA_C3"/>
    <property type="match status" value="1"/>
</dbReference>
<evidence type="ECO:0008006" key="9">
    <source>
        <dbReference type="Google" id="ProtNLM"/>
    </source>
</evidence>
<comment type="similarity">
    <text evidence="1">Belongs to the eukaryotic ribosomal protein eL32 family.</text>
</comment>
<dbReference type="GO" id="GO:0006412">
    <property type="term" value="P:translation"/>
    <property type="evidence" value="ECO:0007669"/>
    <property type="project" value="InterPro"/>
</dbReference>
<dbReference type="Pfam" id="PF01655">
    <property type="entry name" value="Ribosomal_L32e"/>
    <property type="match status" value="1"/>
</dbReference>
<evidence type="ECO:0000259" key="6">
    <source>
        <dbReference type="Pfam" id="PF22725"/>
    </source>
</evidence>
<reference evidence="7 8" key="1">
    <citation type="submission" date="2019-06" db="EMBL/GenBank/DDBJ databases">
        <title>Wine fermentation using esterase from Monascus purpureus.</title>
        <authorList>
            <person name="Geng C."/>
            <person name="Zhang Y."/>
        </authorList>
    </citation>
    <scope>NUCLEOTIDE SEQUENCE [LARGE SCALE GENOMIC DNA]</scope>
    <source>
        <strain evidence="7">HQ1</strain>
    </source>
</reference>
<dbReference type="Pfam" id="PF01408">
    <property type="entry name" value="GFO_IDH_MocA"/>
    <property type="match status" value="1"/>
</dbReference>
<dbReference type="Proteomes" id="UP000319663">
    <property type="component" value="Unassembled WGS sequence"/>
</dbReference>
<dbReference type="GO" id="GO:0000166">
    <property type="term" value="F:nucleotide binding"/>
    <property type="evidence" value="ECO:0007669"/>
    <property type="project" value="InterPro"/>
</dbReference>
<dbReference type="GO" id="GO:0022625">
    <property type="term" value="C:cytosolic large ribosomal subunit"/>
    <property type="evidence" value="ECO:0007669"/>
    <property type="project" value="TreeGrafter"/>
</dbReference>
<dbReference type="InterPro" id="IPR036351">
    <property type="entry name" value="Ribosomal_eL32_sf"/>
</dbReference>
<dbReference type="InterPro" id="IPR000683">
    <property type="entry name" value="Gfo/Idh/MocA-like_OxRdtase_N"/>
</dbReference>
<evidence type="ECO:0000313" key="8">
    <source>
        <dbReference type="Proteomes" id="UP000319663"/>
    </source>
</evidence>
<dbReference type="Gene3D" id="3.40.50.720">
    <property type="entry name" value="NAD(P)-binding Rossmann-like Domain"/>
    <property type="match status" value="1"/>
</dbReference>
<keyword evidence="4" id="KW-0687">Ribonucleoprotein</keyword>
<evidence type="ECO:0000256" key="4">
    <source>
        <dbReference type="ARBA" id="ARBA00023274"/>
    </source>
</evidence>
<comment type="caution">
    <text evidence="7">The sequence shown here is derived from an EMBL/GenBank/DDBJ whole genome shotgun (WGS) entry which is preliminary data.</text>
</comment>
<protein>
    <recommendedName>
        <fullName evidence="9">60S ribosomal protein L32</fullName>
    </recommendedName>
</protein>
<comment type="similarity">
    <text evidence="2">Belongs to the Gfo/Idh/MocA family.</text>
</comment>
<feature type="domain" description="GFO/IDH/MocA-like oxidoreductase" evidence="6">
    <location>
        <begin position="154"/>
        <end position="268"/>
    </location>
</feature>
<dbReference type="SUPFAM" id="SSF52042">
    <property type="entry name" value="Ribosomal protein L32e"/>
    <property type="match status" value="1"/>
</dbReference>
<dbReference type="PANTHER" id="PTHR23413">
    <property type="entry name" value="60S RIBOSOMAL PROTEIN L32 AND DNA-DIRECTED RNA POLYMERASE II, SUBUNIT N"/>
    <property type="match status" value="1"/>
</dbReference>
<evidence type="ECO:0000256" key="1">
    <source>
        <dbReference type="ARBA" id="ARBA00008431"/>
    </source>
</evidence>
<dbReference type="SUPFAM" id="SSF55347">
    <property type="entry name" value="Glyceraldehyde-3-phosphate dehydrogenase-like, C-terminal domain"/>
    <property type="match status" value="1"/>
</dbReference>
<evidence type="ECO:0000256" key="2">
    <source>
        <dbReference type="ARBA" id="ARBA00010928"/>
    </source>
</evidence>
<evidence type="ECO:0000256" key="3">
    <source>
        <dbReference type="ARBA" id="ARBA00022980"/>
    </source>
</evidence>
<dbReference type="Gene3D" id="3.30.360.10">
    <property type="entry name" value="Dihydrodipicolinate Reductase, domain 2"/>
    <property type="match status" value="1"/>
</dbReference>
<keyword evidence="8" id="KW-1185">Reference proteome</keyword>
<dbReference type="SMART" id="SM01393">
    <property type="entry name" value="Ribosomal_L32e"/>
    <property type="match status" value="1"/>
</dbReference>
<dbReference type="GO" id="GO:0003735">
    <property type="term" value="F:structural constituent of ribosome"/>
    <property type="evidence" value="ECO:0007669"/>
    <property type="project" value="InterPro"/>
</dbReference>
<dbReference type="InterPro" id="IPR036291">
    <property type="entry name" value="NAD(P)-bd_dom_sf"/>
</dbReference>